<dbReference type="EMBL" id="UOFQ01000120">
    <property type="protein sequence ID" value="VAW89095.1"/>
    <property type="molecule type" value="Genomic_DNA"/>
</dbReference>
<dbReference type="AlphaFoldDB" id="A0A3B0Z6L7"/>
<name>A0A3B0Z6L7_9ZZZZ</name>
<organism evidence="1">
    <name type="scientific">hydrothermal vent metagenome</name>
    <dbReference type="NCBI Taxonomy" id="652676"/>
    <lineage>
        <taxon>unclassified sequences</taxon>
        <taxon>metagenomes</taxon>
        <taxon>ecological metagenomes</taxon>
    </lineage>
</organism>
<reference evidence="1" key="1">
    <citation type="submission" date="2018-06" db="EMBL/GenBank/DDBJ databases">
        <authorList>
            <person name="Zhirakovskaya E."/>
        </authorList>
    </citation>
    <scope>NUCLEOTIDE SEQUENCE</scope>
</reference>
<sequence>MGGGMMGGGRAPYSSSAGDTNNRLYNAWQPLEGGSALTGNGTANPNRVYLRQINNDGEMKQEFIKDRESQKPHIIQVIGDGELVSTFDLDMSNGGYNAFSDPAHFINNTAIVDVGSFDPNIDTPRNVDNANANINVTAGRYTYLPDNPAGISFGDSFGSYLYEEGGYDVFSTTWLDYCQPSQNLGRQCDFSTAGGGMGGGMGGRRGRR</sequence>
<evidence type="ECO:0000313" key="1">
    <source>
        <dbReference type="EMBL" id="VAW89095.1"/>
    </source>
</evidence>
<gene>
    <name evidence="1" type="ORF">MNBD_GAMMA17-2196</name>
</gene>
<proteinExistence type="predicted"/>
<accession>A0A3B0Z6L7</accession>
<protein>
    <submittedName>
        <fullName evidence="1">Uncharacterized protein</fullName>
    </submittedName>
</protein>